<protein>
    <submittedName>
        <fullName evidence="5">Uncharacterized protein</fullName>
    </submittedName>
</protein>
<keyword evidence="6" id="KW-1185">Reference proteome</keyword>
<dbReference type="PANTHER" id="PTHR10579">
    <property type="entry name" value="CALCIUM-ACTIVATED CHLORIDE CHANNEL REGULATOR"/>
    <property type="match status" value="1"/>
</dbReference>
<evidence type="ECO:0000256" key="1">
    <source>
        <dbReference type="PROSITE-ProRule" id="PRU00175"/>
    </source>
</evidence>
<keyword evidence="1" id="KW-0862">Zinc</keyword>
<proteinExistence type="predicted"/>
<feature type="region of interest" description="Disordered" evidence="2">
    <location>
        <begin position="310"/>
        <end position="335"/>
    </location>
</feature>
<dbReference type="GO" id="GO:0008270">
    <property type="term" value="F:zinc ion binding"/>
    <property type="evidence" value="ECO:0007669"/>
    <property type="project" value="UniProtKB-KW"/>
</dbReference>
<dbReference type="Pfam" id="PF25243">
    <property type="entry name" value="WAV3_C"/>
    <property type="match status" value="1"/>
</dbReference>
<dbReference type="InterPro" id="IPR001841">
    <property type="entry name" value="Znf_RING"/>
</dbReference>
<dbReference type="SMART" id="SM00327">
    <property type="entry name" value="VWA"/>
    <property type="match status" value="1"/>
</dbReference>
<name>A0AAQ3KJC7_9LILI</name>
<feature type="compositionally biased region" description="Low complexity" evidence="2">
    <location>
        <begin position="96"/>
        <end position="113"/>
    </location>
</feature>
<feature type="region of interest" description="Disordered" evidence="2">
    <location>
        <begin position="568"/>
        <end position="587"/>
    </location>
</feature>
<evidence type="ECO:0000259" key="3">
    <source>
        <dbReference type="PROSITE" id="PS50089"/>
    </source>
</evidence>
<feature type="compositionally biased region" description="Polar residues" evidence="2">
    <location>
        <begin position="59"/>
        <end position="71"/>
    </location>
</feature>
<accession>A0AAQ3KJC7</accession>
<evidence type="ECO:0000313" key="6">
    <source>
        <dbReference type="Proteomes" id="UP001327560"/>
    </source>
</evidence>
<dbReference type="InterPro" id="IPR057427">
    <property type="entry name" value="WAV3_C"/>
</dbReference>
<dbReference type="SUPFAM" id="SSF57850">
    <property type="entry name" value="RING/U-box"/>
    <property type="match status" value="1"/>
</dbReference>
<feature type="region of interest" description="Disordered" evidence="2">
    <location>
        <begin position="272"/>
        <end position="293"/>
    </location>
</feature>
<dbReference type="SUPFAM" id="SSF53300">
    <property type="entry name" value="vWA-like"/>
    <property type="match status" value="1"/>
</dbReference>
<evidence type="ECO:0000259" key="4">
    <source>
        <dbReference type="PROSITE" id="PS50234"/>
    </source>
</evidence>
<dbReference type="PANTHER" id="PTHR10579:SF55">
    <property type="entry name" value="E3 UBIQUITIN-PROTEIN LIGASE WAV3"/>
    <property type="match status" value="1"/>
</dbReference>
<dbReference type="PROSITE" id="PS50089">
    <property type="entry name" value="ZF_RING_2"/>
    <property type="match status" value="1"/>
</dbReference>
<dbReference type="EMBL" id="CP136894">
    <property type="protein sequence ID" value="WOL08078.1"/>
    <property type="molecule type" value="Genomic_DNA"/>
</dbReference>
<keyword evidence="1" id="KW-0479">Metal-binding</keyword>
<dbReference type="AlphaFoldDB" id="A0AAQ3KJC7"/>
<feature type="region of interest" description="Disordered" evidence="2">
    <location>
        <begin position="218"/>
        <end position="258"/>
    </location>
</feature>
<sequence length="858" mass="92597">MGTGGWRRAFCTAVRRDPEATAATRMDAGEKQQGRINPSPSPRSCAKLGFFSGGKGGSNPSTPRLAATSSGLRVRTAKSKSPRCETPASCIPTPPSATAGVATSTTTTPRSRSPALFHRKAYSTPSSPRSPASRFALFKHLSRSRCRICSQSLKASQETPVFTAECSHAFHFPCIAAHVRSQGSLACPVCSAAWRQAPFLSALHRPEEDATVVEQVIAGEAENRNPNRRASGGASRSTTKGRDRQLGENRVATAAPAAKVYDDDEPLLVVSKPNHGGGMRFNPIPEAANEDEYGDDDEIEDLEREDEFHGLLATPPSRSPGRVDAGAPRRLRSRSGGVQVTVMPQAALLSEGRRHRNYVMVLKVKAPPIRSAPLLDPARGRAPIDLVTVLDVSQGMTGEKLQMLKRAMRLVVSSLGPADRLSMVAFSAAAGAKRLLPLRRMSRQGQRAARHIVERLVVVGGDATAAGASVGDALRKATKVLEDRRERNPVATIMLLSDAGQHQHQQQGQEKPKKDNNYGSDGINDHDHKSLHSPRITSGADLRPHSLSATTSSVATTRFAHLEIPVEDAGSGDGAAEPSPKKQSQVPSEDAFMKCVGGLVSVVLQDVRLQLVFPSGEIAAVYPCGGGCGEVAIGQGSSVLRLGDLYAEEEREMLVELRVPAAAGGPQNGHNRLSVKCNYRDPATHELALGEEQILHLPPLEHQTELSGAGISAYSTTSLRLRNAFVSTRAVAESRRLAELSDYATAQHLLTSARALLLQSAADAQDQHLVHNLDAELAELQRRRRCLSQHQLYHDQQQEEYLSPSVRRRRREGPAEVRGEPLTPTSAWRAAEQLAKVAIMRKSLNRVSDLHGFENARF</sequence>
<dbReference type="InterPro" id="IPR036465">
    <property type="entry name" value="vWFA_dom_sf"/>
</dbReference>
<dbReference type="InterPro" id="IPR002035">
    <property type="entry name" value="VWF_A"/>
</dbReference>
<feature type="domain" description="RING-type" evidence="3">
    <location>
        <begin position="146"/>
        <end position="191"/>
    </location>
</feature>
<evidence type="ECO:0000256" key="2">
    <source>
        <dbReference type="SAM" id="MobiDB-lite"/>
    </source>
</evidence>
<reference evidence="5 6" key="1">
    <citation type="submission" date="2023-10" db="EMBL/GenBank/DDBJ databases">
        <title>Chromosome-scale genome assembly provides insights into flower coloration mechanisms of Canna indica.</title>
        <authorList>
            <person name="Li C."/>
        </authorList>
    </citation>
    <scope>NUCLEOTIDE SEQUENCE [LARGE SCALE GENOMIC DNA]</scope>
    <source>
        <tissue evidence="5">Flower</tissue>
    </source>
</reference>
<feature type="region of interest" description="Disordered" evidence="2">
    <location>
        <begin position="499"/>
        <end position="545"/>
    </location>
</feature>
<feature type="compositionally biased region" description="Low complexity" evidence="2">
    <location>
        <begin position="500"/>
        <end position="509"/>
    </location>
</feature>
<dbReference type="Pfam" id="PF13639">
    <property type="entry name" value="zf-RING_2"/>
    <property type="match status" value="1"/>
</dbReference>
<feature type="region of interest" description="Disordered" evidence="2">
    <location>
        <begin position="797"/>
        <end position="824"/>
    </location>
</feature>
<feature type="region of interest" description="Disordered" evidence="2">
    <location>
        <begin position="1"/>
        <end position="113"/>
    </location>
</feature>
<dbReference type="Gene3D" id="3.40.50.410">
    <property type="entry name" value="von Willebrand factor, type A domain"/>
    <property type="match status" value="1"/>
</dbReference>
<organism evidence="5 6">
    <name type="scientific">Canna indica</name>
    <name type="common">Indian-shot</name>
    <dbReference type="NCBI Taxonomy" id="4628"/>
    <lineage>
        <taxon>Eukaryota</taxon>
        <taxon>Viridiplantae</taxon>
        <taxon>Streptophyta</taxon>
        <taxon>Embryophyta</taxon>
        <taxon>Tracheophyta</taxon>
        <taxon>Spermatophyta</taxon>
        <taxon>Magnoliopsida</taxon>
        <taxon>Liliopsida</taxon>
        <taxon>Zingiberales</taxon>
        <taxon>Cannaceae</taxon>
        <taxon>Canna</taxon>
    </lineage>
</organism>
<dbReference type="Gene3D" id="3.30.40.10">
    <property type="entry name" value="Zinc/RING finger domain, C3HC4 (zinc finger)"/>
    <property type="match status" value="1"/>
</dbReference>
<keyword evidence="1" id="KW-0863">Zinc-finger</keyword>
<gene>
    <name evidence="5" type="ORF">Cni_G16830</name>
</gene>
<evidence type="ECO:0000313" key="5">
    <source>
        <dbReference type="EMBL" id="WOL08078.1"/>
    </source>
</evidence>
<dbReference type="Pfam" id="PF13519">
    <property type="entry name" value="VWA_2"/>
    <property type="match status" value="1"/>
</dbReference>
<dbReference type="SMART" id="SM00184">
    <property type="entry name" value="RING"/>
    <property type="match status" value="1"/>
</dbReference>
<dbReference type="Proteomes" id="UP001327560">
    <property type="component" value="Chromosome 5"/>
</dbReference>
<dbReference type="InterPro" id="IPR013083">
    <property type="entry name" value="Znf_RING/FYVE/PHD"/>
</dbReference>
<feature type="domain" description="VWFA" evidence="4">
    <location>
        <begin position="385"/>
        <end position="499"/>
    </location>
</feature>
<dbReference type="InterPro" id="IPR051266">
    <property type="entry name" value="CLCR"/>
</dbReference>
<dbReference type="PROSITE" id="PS50234">
    <property type="entry name" value="VWFA"/>
    <property type="match status" value="1"/>
</dbReference>